<feature type="chain" id="PRO_5018040691" evidence="1">
    <location>
        <begin position="19"/>
        <end position="135"/>
    </location>
</feature>
<keyword evidence="3" id="KW-1185">Reference proteome</keyword>
<organism evidence="2 3">
    <name type="scientific">Verticillium nonalfalfae</name>
    <dbReference type="NCBI Taxonomy" id="1051616"/>
    <lineage>
        <taxon>Eukaryota</taxon>
        <taxon>Fungi</taxon>
        <taxon>Dikarya</taxon>
        <taxon>Ascomycota</taxon>
        <taxon>Pezizomycotina</taxon>
        <taxon>Sordariomycetes</taxon>
        <taxon>Hypocreomycetidae</taxon>
        <taxon>Glomerellales</taxon>
        <taxon>Plectosphaerellaceae</taxon>
        <taxon>Verticillium</taxon>
    </lineage>
</organism>
<reference evidence="2 3" key="1">
    <citation type="submission" date="2018-10" db="EMBL/GenBank/DDBJ databases">
        <title>Genome sequence of Verticillium nonalfalfae VnAa140.</title>
        <authorList>
            <person name="Stajich J.E."/>
            <person name="Kasson M.T."/>
        </authorList>
    </citation>
    <scope>NUCLEOTIDE SEQUENCE [LARGE SCALE GENOMIC DNA]</scope>
    <source>
        <strain evidence="2 3">VnAa140</strain>
    </source>
</reference>
<accession>A0A3M9Y9S1</accession>
<sequence>MRITQLLPVLSIAVCVLALENGGQAAPEAVGSIKRHPAAEPDAVPAGLPVLYSRPNVDQPASELLETEVFEKTGTDDEWDDLTLRKDKKKKRIKKKFLPQKYFMIVHLRCMDTCMGEGGSKTQCRSVVPLEEALT</sequence>
<gene>
    <name evidence="2" type="ORF">D7B24_006958</name>
</gene>
<keyword evidence="1" id="KW-0732">Signal</keyword>
<dbReference type="GeneID" id="39610647"/>
<protein>
    <submittedName>
        <fullName evidence="2">Uncharacterized protein</fullName>
    </submittedName>
</protein>
<comment type="caution">
    <text evidence="2">The sequence shown here is derived from an EMBL/GenBank/DDBJ whole genome shotgun (WGS) entry which is preliminary data.</text>
</comment>
<name>A0A3M9Y9S1_9PEZI</name>
<dbReference type="STRING" id="1051616.A0A3M9Y9S1"/>
<dbReference type="EMBL" id="RBVV01000052">
    <property type="protein sequence ID" value="RNJ56712.1"/>
    <property type="molecule type" value="Genomic_DNA"/>
</dbReference>
<evidence type="ECO:0000256" key="1">
    <source>
        <dbReference type="SAM" id="SignalP"/>
    </source>
</evidence>
<evidence type="ECO:0000313" key="2">
    <source>
        <dbReference type="EMBL" id="RNJ56712.1"/>
    </source>
</evidence>
<proteinExistence type="predicted"/>
<dbReference type="AlphaFoldDB" id="A0A3M9Y9S1"/>
<evidence type="ECO:0000313" key="3">
    <source>
        <dbReference type="Proteomes" id="UP000267145"/>
    </source>
</evidence>
<dbReference type="RefSeq" id="XP_028494870.1">
    <property type="nucleotide sequence ID" value="XM_028641078.1"/>
</dbReference>
<feature type="signal peptide" evidence="1">
    <location>
        <begin position="1"/>
        <end position="18"/>
    </location>
</feature>
<dbReference type="Proteomes" id="UP000267145">
    <property type="component" value="Unassembled WGS sequence"/>
</dbReference>